<keyword evidence="2" id="KW-1133">Transmembrane helix</keyword>
<comment type="caution">
    <text evidence="4">The sequence shown here is derived from an EMBL/GenBank/DDBJ whole genome shotgun (WGS) entry which is preliminary data.</text>
</comment>
<dbReference type="InterPro" id="IPR016047">
    <property type="entry name" value="M23ase_b-sheet_dom"/>
</dbReference>
<dbReference type="FunFam" id="2.70.70.10:FF:000006">
    <property type="entry name" value="M23 family peptidase"/>
    <property type="match status" value="1"/>
</dbReference>
<dbReference type="AlphaFoldDB" id="A0A2W4WI07"/>
<feature type="transmembrane region" description="Helical" evidence="2">
    <location>
        <begin position="28"/>
        <end position="50"/>
    </location>
</feature>
<sequence length="292" mass="31708">MVRFQLKPYIVLITATGRSPITLTLRPLSLAVGLAVLIGAPLTWIGVLLYQNVQLAQRNQNLAATASEVLTELNAIGAEIEVLKDRAGLPDELPERNLVPETNIEILPRGGVAQEAPAEAMFDQARRQLPSLTTMLSRAVKPALEETLESEAEQAAAFPNGKPVAGDLSISSEFGLRSNPFGGRGYEMHEGLDFMGPVGKPILATAEGIVVNAEFNGGYGNHVKIDHGYSYETLYAHMTELEVNLGDRVQRGDVVGYLGSTGRSSGPHLHYSIYRNGQAVNPRYYLKLEKDK</sequence>
<dbReference type="GO" id="GO:0004222">
    <property type="term" value="F:metalloendopeptidase activity"/>
    <property type="evidence" value="ECO:0007669"/>
    <property type="project" value="TreeGrafter"/>
</dbReference>
<evidence type="ECO:0000256" key="1">
    <source>
        <dbReference type="ARBA" id="ARBA00022729"/>
    </source>
</evidence>
<dbReference type="InterPro" id="IPR050570">
    <property type="entry name" value="Cell_wall_metabolism_enzyme"/>
</dbReference>
<dbReference type="Pfam" id="PF01551">
    <property type="entry name" value="Peptidase_M23"/>
    <property type="match status" value="1"/>
</dbReference>
<keyword evidence="2" id="KW-0812">Transmembrane</keyword>
<dbReference type="Proteomes" id="UP000249081">
    <property type="component" value="Unassembled WGS sequence"/>
</dbReference>
<dbReference type="SUPFAM" id="SSF51261">
    <property type="entry name" value="Duplicated hybrid motif"/>
    <property type="match status" value="1"/>
</dbReference>
<dbReference type="PANTHER" id="PTHR21666:SF289">
    <property type="entry name" value="L-ALA--D-GLU ENDOPEPTIDASE"/>
    <property type="match status" value="1"/>
</dbReference>
<proteinExistence type="predicted"/>
<reference evidence="5" key="1">
    <citation type="submission" date="2018-04" db="EMBL/GenBank/DDBJ databases">
        <authorList>
            <person name="Cornet L."/>
        </authorList>
    </citation>
    <scope>NUCLEOTIDE SEQUENCE [LARGE SCALE GENOMIC DNA]</scope>
</reference>
<dbReference type="PANTHER" id="PTHR21666">
    <property type="entry name" value="PEPTIDASE-RELATED"/>
    <property type="match status" value="1"/>
</dbReference>
<dbReference type="EMBL" id="QBMN01000042">
    <property type="protein sequence ID" value="PZO42817.1"/>
    <property type="molecule type" value="Genomic_DNA"/>
</dbReference>
<dbReference type="Gene3D" id="2.70.70.10">
    <property type="entry name" value="Glucose Permease (Domain IIA)"/>
    <property type="match status" value="1"/>
</dbReference>
<evidence type="ECO:0000259" key="3">
    <source>
        <dbReference type="Pfam" id="PF01551"/>
    </source>
</evidence>
<gene>
    <name evidence="4" type="ORF">DCF17_08000</name>
</gene>
<evidence type="ECO:0000313" key="4">
    <source>
        <dbReference type="EMBL" id="PZO42817.1"/>
    </source>
</evidence>
<dbReference type="InterPro" id="IPR011055">
    <property type="entry name" value="Dup_hybrid_motif"/>
</dbReference>
<evidence type="ECO:0000256" key="2">
    <source>
        <dbReference type="SAM" id="Phobius"/>
    </source>
</evidence>
<protein>
    <submittedName>
        <fullName evidence="4">Metalloendopeptidase</fullName>
    </submittedName>
</protein>
<evidence type="ECO:0000313" key="5">
    <source>
        <dbReference type="Proteomes" id="UP000249081"/>
    </source>
</evidence>
<organism evidence="4 5">
    <name type="scientific">Shackletoniella antarctica</name>
    <dbReference type="NCBI Taxonomy" id="268115"/>
    <lineage>
        <taxon>Bacteria</taxon>
        <taxon>Bacillati</taxon>
        <taxon>Cyanobacteriota</taxon>
        <taxon>Cyanophyceae</taxon>
        <taxon>Oculatellales</taxon>
        <taxon>Oculatellaceae</taxon>
        <taxon>Shackletoniella</taxon>
    </lineage>
</organism>
<reference evidence="4 5" key="2">
    <citation type="submission" date="2018-06" db="EMBL/GenBank/DDBJ databases">
        <title>Metagenomic assembly of (sub)arctic Cyanobacteria and their associated microbiome from non-axenic cultures.</title>
        <authorList>
            <person name="Baurain D."/>
        </authorList>
    </citation>
    <scope>NUCLEOTIDE SEQUENCE [LARGE SCALE GENOMIC DNA]</scope>
    <source>
        <strain evidence="4">ULC041bin1</strain>
    </source>
</reference>
<keyword evidence="2" id="KW-0472">Membrane</keyword>
<accession>A0A2W4WI07</accession>
<name>A0A2W4WI07_9CYAN</name>
<dbReference type="CDD" id="cd12797">
    <property type="entry name" value="M23_peptidase"/>
    <property type="match status" value="1"/>
</dbReference>
<keyword evidence="1" id="KW-0732">Signal</keyword>
<feature type="domain" description="M23ase beta-sheet core" evidence="3">
    <location>
        <begin position="188"/>
        <end position="282"/>
    </location>
</feature>